<dbReference type="EMBL" id="CP001810">
    <property type="protein sequence ID" value="ADL33321.1"/>
    <property type="molecule type" value="Genomic_DNA"/>
</dbReference>
<dbReference type="SUPFAM" id="SSF56784">
    <property type="entry name" value="HAD-like"/>
    <property type="match status" value="1"/>
</dbReference>
<reference evidence="5 6" key="1">
    <citation type="journal article" date="2010" name="PLoS ONE">
        <title>The glycobiome of the rumen bacterium Butyrivibrio proteoclasticus B316(T) highlights adaptation to a polysaccharide-rich environment.</title>
        <authorList>
            <person name="Kelly W.J."/>
            <person name="Leahy S.C."/>
            <person name="Altermann E."/>
            <person name="Yeoman C.J."/>
            <person name="Dunne J.C."/>
            <person name="Kong Z."/>
            <person name="Pacheco D.M."/>
            <person name="Li D."/>
            <person name="Noel S.J."/>
            <person name="Moon C.D."/>
            <person name="Cookson A.L."/>
            <person name="Attwood G.T."/>
        </authorList>
    </citation>
    <scope>NUCLEOTIDE SEQUENCE [LARGE SCALE GENOMIC DNA]</scope>
    <source>
        <strain evidence="6">ATCC 51982 / DSM 14932 / B316</strain>
    </source>
</reference>
<dbReference type="NCBIfam" id="TIGR01549">
    <property type="entry name" value="HAD-SF-IA-v1"/>
    <property type="match status" value="1"/>
</dbReference>
<keyword evidence="2" id="KW-0479">Metal-binding</keyword>
<dbReference type="SFLD" id="SFLDS00003">
    <property type="entry name" value="Haloacid_Dehalogenase"/>
    <property type="match status" value="1"/>
</dbReference>
<dbReference type="InterPro" id="IPR023198">
    <property type="entry name" value="PGP-like_dom2"/>
</dbReference>
<dbReference type="Proteomes" id="UP000001299">
    <property type="component" value="Chromosome 1"/>
</dbReference>
<organism evidence="5 6">
    <name type="scientific">Butyrivibrio proteoclasticus (strain ATCC 51982 / DSM 14932 / B316)</name>
    <name type="common">Clostridium proteoclasticum</name>
    <dbReference type="NCBI Taxonomy" id="515622"/>
    <lineage>
        <taxon>Bacteria</taxon>
        <taxon>Bacillati</taxon>
        <taxon>Bacillota</taxon>
        <taxon>Clostridia</taxon>
        <taxon>Lachnospirales</taxon>
        <taxon>Lachnospiraceae</taxon>
        <taxon>Butyrivibrio</taxon>
    </lineage>
</organism>
<protein>
    <submittedName>
        <fullName evidence="5">Hydrolase HAD superfamily</fullName>
    </submittedName>
</protein>
<evidence type="ECO:0000256" key="3">
    <source>
        <dbReference type="ARBA" id="ARBA00022801"/>
    </source>
</evidence>
<evidence type="ECO:0000256" key="2">
    <source>
        <dbReference type="ARBA" id="ARBA00022723"/>
    </source>
</evidence>
<dbReference type="AlphaFoldDB" id="E0S0J6"/>
<dbReference type="STRING" id="515622.bpr_I0576"/>
<comment type="cofactor">
    <cofactor evidence="1">
        <name>Mg(2+)</name>
        <dbReference type="ChEBI" id="CHEBI:18420"/>
    </cofactor>
</comment>
<dbReference type="InterPro" id="IPR051400">
    <property type="entry name" value="HAD-like_hydrolase"/>
</dbReference>
<dbReference type="PANTHER" id="PTHR46470">
    <property type="entry name" value="N-ACYLNEURAMINATE-9-PHOSPHATASE"/>
    <property type="match status" value="1"/>
</dbReference>
<evidence type="ECO:0000256" key="1">
    <source>
        <dbReference type="ARBA" id="ARBA00001946"/>
    </source>
</evidence>
<evidence type="ECO:0000313" key="6">
    <source>
        <dbReference type="Proteomes" id="UP000001299"/>
    </source>
</evidence>
<proteinExistence type="predicted"/>
<dbReference type="RefSeq" id="WP_013279978.1">
    <property type="nucleotide sequence ID" value="NC_014387.1"/>
</dbReference>
<dbReference type="GO" id="GO:0046872">
    <property type="term" value="F:metal ion binding"/>
    <property type="evidence" value="ECO:0007669"/>
    <property type="project" value="UniProtKB-KW"/>
</dbReference>
<gene>
    <name evidence="5" type="ordered locus">bpr_I0576</name>
</gene>
<dbReference type="Gene3D" id="1.10.150.240">
    <property type="entry name" value="Putative phosphatase, domain 2"/>
    <property type="match status" value="1"/>
</dbReference>
<name>E0S0J6_BUTPB</name>
<evidence type="ECO:0000313" key="5">
    <source>
        <dbReference type="EMBL" id="ADL33321.1"/>
    </source>
</evidence>
<dbReference type="eggNOG" id="COG1011">
    <property type="taxonomic scope" value="Bacteria"/>
</dbReference>
<sequence length="213" mass="24685">MKLDNIEWLFFDVGSTLVSEEKPFLHRLYEIADAVNEPFDAIQNKVTQLYKEKKKGEQVLIQEYGIERPRWRSEDEELFPESYECLERLSKKYKIGVIANQLPGTAARLEKHGVLKFIDIVIASAEEGLEKPDRRIFELALSRASCKPENAVMIGDRVDNDIIPAKKIGMKTVRVKQGMWKYWDALGEEEQADFEVDDLNAVIELFGWKFENN</sequence>
<keyword evidence="4" id="KW-0460">Magnesium</keyword>
<dbReference type="InterPro" id="IPR023214">
    <property type="entry name" value="HAD_sf"/>
</dbReference>
<dbReference type="HOGENOM" id="CLU_045011_8_5_9"/>
<dbReference type="PANTHER" id="PTHR46470:SF2">
    <property type="entry name" value="GLYCERALDEHYDE 3-PHOSPHATE PHOSPHATASE"/>
    <property type="match status" value="1"/>
</dbReference>
<dbReference type="InterPro" id="IPR006439">
    <property type="entry name" value="HAD-SF_hydro_IA"/>
</dbReference>
<keyword evidence="6" id="KW-1185">Reference proteome</keyword>
<evidence type="ECO:0000256" key="4">
    <source>
        <dbReference type="ARBA" id="ARBA00022842"/>
    </source>
</evidence>
<dbReference type="SFLD" id="SFLDG01129">
    <property type="entry name" value="C1.5:_HAD__Beta-PGM__Phosphata"/>
    <property type="match status" value="1"/>
</dbReference>
<dbReference type="Gene3D" id="3.40.50.1000">
    <property type="entry name" value="HAD superfamily/HAD-like"/>
    <property type="match status" value="1"/>
</dbReference>
<dbReference type="Pfam" id="PF00702">
    <property type="entry name" value="Hydrolase"/>
    <property type="match status" value="1"/>
</dbReference>
<dbReference type="GO" id="GO:0044281">
    <property type="term" value="P:small molecule metabolic process"/>
    <property type="evidence" value="ECO:0007669"/>
    <property type="project" value="UniProtKB-ARBA"/>
</dbReference>
<dbReference type="InterPro" id="IPR036412">
    <property type="entry name" value="HAD-like_sf"/>
</dbReference>
<accession>E0S0J6</accession>
<dbReference type="NCBIfam" id="TIGR01509">
    <property type="entry name" value="HAD-SF-IA-v3"/>
    <property type="match status" value="1"/>
</dbReference>
<keyword evidence="3 5" id="KW-0378">Hydrolase</keyword>
<dbReference type="GO" id="GO:0016791">
    <property type="term" value="F:phosphatase activity"/>
    <property type="evidence" value="ECO:0007669"/>
    <property type="project" value="TreeGrafter"/>
</dbReference>
<dbReference type="KEGG" id="bpb:bpr_I0576"/>